<organism evidence="2">
    <name type="scientific">Amblyomma parvum</name>
    <name type="common">South American tick</name>
    <dbReference type="NCBI Taxonomy" id="251391"/>
    <lineage>
        <taxon>Eukaryota</taxon>
        <taxon>Metazoa</taxon>
        <taxon>Ecdysozoa</taxon>
        <taxon>Arthropoda</taxon>
        <taxon>Chelicerata</taxon>
        <taxon>Arachnida</taxon>
        <taxon>Acari</taxon>
        <taxon>Parasitiformes</taxon>
        <taxon>Ixodida</taxon>
        <taxon>Ixodoidea</taxon>
        <taxon>Ixodidae</taxon>
        <taxon>Amblyomminae</taxon>
        <taxon>Amblyomma</taxon>
    </lineage>
</organism>
<evidence type="ECO:0000256" key="1">
    <source>
        <dbReference type="SAM" id="SignalP"/>
    </source>
</evidence>
<reference evidence="2" key="1">
    <citation type="submission" date="2014-03" db="EMBL/GenBank/DDBJ databases">
        <title>The sialotranscriptome of Amblyomma triste, Amblyomma parvum and Amblyomma cajennense ticks, uncovered by 454-based RNA-seq.</title>
        <authorList>
            <person name="Garcia G.R."/>
            <person name="Gardinassi L.G."/>
            <person name="Ribeiro J.M."/>
            <person name="Anatrielo E."/>
            <person name="Ferreira B.R."/>
            <person name="Moreira H.N."/>
            <person name="Mafra C."/>
            <person name="Olegario M.M."/>
            <person name="Szabo P.J."/>
            <person name="Miranda-Santos I.K."/>
            <person name="Maruyama S.R."/>
        </authorList>
    </citation>
    <scope>NUCLEOTIDE SEQUENCE</scope>
    <source>
        <strain evidence="2">Araguapaz</strain>
        <tissue evidence="2">Salivary glands</tissue>
    </source>
</reference>
<proteinExistence type="evidence at transcript level"/>
<keyword evidence="1" id="KW-0732">Signal</keyword>
<dbReference type="AlphaFoldDB" id="A0A023G0V0"/>
<feature type="chain" id="PRO_5001521475" evidence="1">
    <location>
        <begin position="28"/>
        <end position="157"/>
    </location>
</feature>
<dbReference type="EMBL" id="GBBL01000692">
    <property type="protein sequence ID" value="JAC26628.1"/>
    <property type="molecule type" value="mRNA"/>
</dbReference>
<accession>A0A023G0V0</accession>
<dbReference type="InterPro" id="IPR000096">
    <property type="entry name" value="Serum_amyloid_A"/>
</dbReference>
<feature type="signal peptide" evidence="1">
    <location>
        <begin position="1"/>
        <end position="27"/>
    </location>
</feature>
<dbReference type="GO" id="GO:0005576">
    <property type="term" value="C:extracellular region"/>
    <property type="evidence" value="ECO:0007669"/>
    <property type="project" value="InterPro"/>
</dbReference>
<evidence type="ECO:0000313" key="2">
    <source>
        <dbReference type="EMBL" id="JAC26628.1"/>
    </source>
</evidence>
<dbReference type="Gene3D" id="1.10.132.110">
    <property type="entry name" value="Serum amyloid A protein"/>
    <property type="match status" value="1"/>
</dbReference>
<sequence>MVQRFPVRPSLLLLPFLLVLVLCTVCAEGRSGAAQWGTFTRCVGRRAGRLLFSPGGSCAATRMYGQFRAMNRANCKKCDKYFHCMANSLAMSCRGRHKRRVAEVISLCREVSQPGNPKDRRGDEAANRFGRNGGNCGARYLRSYGCAYNPRTGRCKW</sequence>
<name>A0A023G0V0_AMBPA</name>
<dbReference type="Pfam" id="PF00277">
    <property type="entry name" value="SAA"/>
    <property type="match status" value="1"/>
</dbReference>
<protein>
    <submittedName>
        <fullName evidence="2">Putative secreted protein</fullName>
    </submittedName>
</protein>